<dbReference type="InterPro" id="IPR036724">
    <property type="entry name" value="Cobalamin-bd_sf"/>
</dbReference>
<dbReference type="GO" id="GO:0005829">
    <property type="term" value="C:cytosol"/>
    <property type="evidence" value="ECO:0007669"/>
    <property type="project" value="TreeGrafter"/>
</dbReference>
<evidence type="ECO:0000259" key="4">
    <source>
        <dbReference type="PROSITE" id="PS51332"/>
    </source>
</evidence>
<dbReference type="CDD" id="cd02070">
    <property type="entry name" value="corrinoid_protein_B12-BD"/>
    <property type="match status" value="1"/>
</dbReference>
<dbReference type="GO" id="GO:0031419">
    <property type="term" value="F:cobalamin binding"/>
    <property type="evidence" value="ECO:0007669"/>
    <property type="project" value="InterPro"/>
</dbReference>
<dbReference type="PANTHER" id="PTHR45833:SF1">
    <property type="entry name" value="METHIONINE SYNTHASE"/>
    <property type="match status" value="1"/>
</dbReference>
<dbReference type="InterPro" id="IPR003759">
    <property type="entry name" value="Cbl-bd_cap"/>
</dbReference>
<organism evidence="6 7">
    <name type="scientific">Geosporobacter ferrireducens</name>
    <dbReference type="NCBI Taxonomy" id="1424294"/>
    <lineage>
        <taxon>Bacteria</taxon>
        <taxon>Bacillati</taxon>
        <taxon>Bacillota</taxon>
        <taxon>Clostridia</taxon>
        <taxon>Peptostreptococcales</taxon>
        <taxon>Thermotaleaceae</taxon>
        <taxon>Geosporobacter</taxon>
    </lineage>
</organism>
<keyword evidence="3" id="KW-0170">Cobalt</keyword>
<dbReference type="SMART" id="SM01018">
    <property type="entry name" value="B12-binding_2"/>
    <property type="match status" value="1"/>
</dbReference>
<keyword evidence="2" id="KW-0479">Metal-binding</keyword>
<dbReference type="Proteomes" id="UP000095743">
    <property type="component" value="Chromosome"/>
</dbReference>
<dbReference type="STRING" id="1424294.Gferi_07820"/>
<dbReference type="GO" id="GO:0050667">
    <property type="term" value="P:homocysteine metabolic process"/>
    <property type="evidence" value="ECO:0007669"/>
    <property type="project" value="TreeGrafter"/>
</dbReference>
<reference evidence="6 7" key="1">
    <citation type="submission" date="2016-09" db="EMBL/GenBank/DDBJ databases">
        <title>Genomic analysis reveals versatility of anaerobic energy metabolism of Geosporobacter ferrireducens IRF9 of phylum Firmicutes.</title>
        <authorList>
            <person name="Kim S.-J."/>
        </authorList>
    </citation>
    <scope>NUCLEOTIDE SEQUENCE [LARGE SCALE GENOMIC DNA]</scope>
    <source>
        <strain evidence="6 7">IRF9</strain>
    </source>
</reference>
<name>A0A1D8GF08_9FIRM</name>
<dbReference type="RefSeq" id="WP_069975209.1">
    <property type="nucleotide sequence ID" value="NZ_CP017269.1"/>
</dbReference>
<dbReference type="AlphaFoldDB" id="A0A1D8GF08"/>
<evidence type="ECO:0000313" key="7">
    <source>
        <dbReference type="Proteomes" id="UP000095743"/>
    </source>
</evidence>
<dbReference type="InterPro" id="IPR050554">
    <property type="entry name" value="Met_Synthase/Corrinoid"/>
</dbReference>
<keyword evidence="6" id="KW-0489">Methyltransferase</keyword>
<gene>
    <name evidence="6" type="ORF">Gferi_07820</name>
</gene>
<dbReference type="Pfam" id="PF02607">
    <property type="entry name" value="B12-binding_2"/>
    <property type="match status" value="1"/>
</dbReference>
<dbReference type="Gene3D" id="3.40.50.280">
    <property type="entry name" value="Cobalamin-binding domain"/>
    <property type="match status" value="1"/>
</dbReference>
<evidence type="ECO:0000313" key="6">
    <source>
        <dbReference type="EMBL" id="AOT69486.1"/>
    </source>
</evidence>
<dbReference type="GO" id="GO:0046653">
    <property type="term" value="P:tetrahydrofolate metabolic process"/>
    <property type="evidence" value="ECO:0007669"/>
    <property type="project" value="TreeGrafter"/>
</dbReference>
<evidence type="ECO:0000259" key="5">
    <source>
        <dbReference type="PROSITE" id="PS51337"/>
    </source>
</evidence>
<dbReference type="PROSITE" id="PS51332">
    <property type="entry name" value="B12_BINDING"/>
    <property type="match status" value="1"/>
</dbReference>
<accession>A0A1D8GF08</accession>
<dbReference type="SUPFAM" id="SSF52242">
    <property type="entry name" value="Cobalamin (vitamin B12)-binding domain"/>
    <property type="match status" value="1"/>
</dbReference>
<dbReference type="PANTHER" id="PTHR45833">
    <property type="entry name" value="METHIONINE SYNTHASE"/>
    <property type="match status" value="1"/>
</dbReference>
<dbReference type="InterPro" id="IPR036594">
    <property type="entry name" value="Meth_synthase_dom"/>
</dbReference>
<dbReference type="GO" id="GO:0008705">
    <property type="term" value="F:methionine synthase activity"/>
    <property type="evidence" value="ECO:0007669"/>
    <property type="project" value="TreeGrafter"/>
</dbReference>
<keyword evidence="7" id="KW-1185">Reference proteome</keyword>
<feature type="domain" description="B12-binding N-terminal" evidence="5">
    <location>
        <begin position="1"/>
        <end position="87"/>
    </location>
</feature>
<dbReference type="FunFam" id="3.40.50.280:FF:000003">
    <property type="entry name" value="Dimethylamine methyltransferase corrinoid protein"/>
    <property type="match status" value="1"/>
</dbReference>
<protein>
    <submittedName>
        <fullName evidence="6">Methyltransferase</fullName>
    </submittedName>
</protein>
<dbReference type="KEGG" id="gfe:Gferi_07820"/>
<dbReference type="InterPro" id="IPR006158">
    <property type="entry name" value="Cobalamin-bd"/>
</dbReference>
<dbReference type="SUPFAM" id="SSF47644">
    <property type="entry name" value="Methionine synthase domain"/>
    <property type="match status" value="1"/>
</dbReference>
<dbReference type="GO" id="GO:0046872">
    <property type="term" value="F:metal ion binding"/>
    <property type="evidence" value="ECO:0007669"/>
    <property type="project" value="UniProtKB-KW"/>
</dbReference>
<proteinExistence type="inferred from homology"/>
<dbReference type="Gene3D" id="1.10.1240.10">
    <property type="entry name" value="Methionine synthase domain"/>
    <property type="match status" value="1"/>
</dbReference>
<evidence type="ECO:0000256" key="2">
    <source>
        <dbReference type="ARBA" id="ARBA00022723"/>
    </source>
</evidence>
<dbReference type="EMBL" id="CP017269">
    <property type="protein sequence ID" value="AOT69486.1"/>
    <property type="molecule type" value="Genomic_DNA"/>
</dbReference>
<evidence type="ECO:0000256" key="3">
    <source>
        <dbReference type="ARBA" id="ARBA00023285"/>
    </source>
</evidence>
<comment type="similarity">
    <text evidence="1">Belongs to the methylamine corrinoid protein family.</text>
</comment>
<keyword evidence="6" id="KW-0808">Transferase</keyword>
<sequence length="207" mass="22135">MSIQKIFDAVLEFEEDAIVELVKAEIATGTDLKEILEQGLIGAMDEVGKLFSAGELYVPEMLMAAETMKAGLEEIKPLLKGDEAKSKGIFIIGTVKGDLHDIGKNLCAMMVEGAGYDVIDVGMDSEPEVFLEKIKETGATVIGLSALLTTTMPAMEETIKKIREAGLDTKVIVGGAPVSREYAEKIGADGYGIDAPTCVELVKQFMA</sequence>
<evidence type="ECO:0000256" key="1">
    <source>
        <dbReference type="ARBA" id="ARBA00010854"/>
    </source>
</evidence>
<dbReference type="GO" id="GO:0032259">
    <property type="term" value="P:methylation"/>
    <property type="evidence" value="ECO:0007669"/>
    <property type="project" value="UniProtKB-KW"/>
</dbReference>
<dbReference type="Pfam" id="PF02310">
    <property type="entry name" value="B12-binding"/>
    <property type="match status" value="1"/>
</dbReference>
<dbReference type="PROSITE" id="PS51337">
    <property type="entry name" value="B12_BINDING_NTER"/>
    <property type="match status" value="1"/>
</dbReference>
<feature type="domain" description="B12-binding" evidence="4">
    <location>
        <begin position="87"/>
        <end position="207"/>
    </location>
</feature>
<dbReference type="OrthoDB" id="9803687at2"/>